<feature type="domain" description="YbaK/aminoacyl-tRNA synthetase-associated" evidence="5">
    <location>
        <begin position="37"/>
        <end position="151"/>
    </location>
</feature>
<dbReference type="CDD" id="cd00002">
    <property type="entry name" value="YbaK_deacylase"/>
    <property type="match status" value="1"/>
</dbReference>
<dbReference type="Proteomes" id="UP000292919">
    <property type="component" value="Unassembled WGS sequence"/>
</dbReference>
<evidence type="ECO:0000256" key="4">
    <source>
        <dbReference type="PIRNR" id="PIRNR006181"/>
    </source>
</evidence>
<gene>
    <name evidence="6" type="primary">ybaK</name>
    <name evidence="6" type="ORF">EB812_06760</name>
</gene>
<dbReference type="AlphaFoldDB" id="A0A6H3FDT5"/>
<dbReference type="GO" id="GO:0006412">
    <property type="term" value="P:translation"/>
    <property type="evidence" value="ECO:0007669"/>
    <property type="project" value="UniProtKB-KW"/>
</dbReference>
<keyword evidence="2 4" id="KW-0648">Protein biosynthesis</keyword>
<name>A0A6H3FDT5_9BACT</name>
<dbReference type="InterPro" id="IPR036754">
    <property type="entry name" value="YbaK/aa-tRNA-synt-asso_dom_sf"/>
</dbReference>
<dbReference type="SUPFAM" id="SSF55826">
    <property type="entry name" value="YbaK/ProRS associated domain"/>
    <property type="match status" value="1"/>
</dbReference>
<protein>
    <recommendedName>
        <fullName evidence="4">Cys-tRNA(Pro)/Cys-tRNA(Cys) deacylase</fullName>
        <ecNumber evidence="4">4.2.-.-</ecNumber>
    </recommendedName>
</protein>
<dbReference type="InterPro" id="IPR004369">
    <property type="entry name" value="Prolyl-tRNA_editing_YbaK/EbsC"/>
</dbReference>
<dbReference type="PANTHER" id="PTHR30411">
    <property type="entry name" value="CYTOPLASMIC PROTEIN"/>
    <property type="match status" value="1"/>
</dbReference>
<dbReference type="Gene3D" id="3.90.960.10">
    <property type="entry name" value="YbaK/aminoacyl-tRNA synthetase-associated domain"/>
    <property type="match status" value="1"/>
</dbReference>
<dbReference type="InterPro" id="IPR007214">
    <property type="entry name" value="YbaK/aa-tRNA-synth-assoc-dom"/>
</dbReference>
<dbReference type="PANTHER" id="PTHR30411:SF0">
    <property type="entry name" value="CYS-TRNA(PRO)_CYS-TRNA(CYS) DEACYLASE YBAK"/>
    <property type="match status" value="1"/>
</dbReference>
<proteinExistence type="inferred from homology"/>
<dbReference type="Pfam" id="PF04073">
    <property type="entry name" value="tRNA_edit"/>
    <property type="match status" value="1"/>
</dbReference>
<organism evidence="6 7">
    <name type="scientific">Desulfovibrio legallii</name>
    <dbReference type="NCBI Taxonomy" id="571438"/>
    <lineage>
        <taxon>Bacteria</taxon>
        <taxon>Pseudomonadati</taxon>
        <taxon>Thermodesulfobacteriota</taxon>
        <taxon>Desulfovibrionia</taxon>
        <taxon>Desulfovibrionales</taxon>
        <taxon>Desulfovibrionaceae</taxon>
        <taxon>Desulfovibrio</taxon>
    </lineage>
</organism>
<sequence>MSSHPKIPKTNAARLLEKLAIAYSLHSAPVDEEDLSAVTMAHNLGVPPQCVFKTLVARGDKTGVLMACIPANAELDLKALAAASSNKHVDMVPLKEVRPLTGYVRGGCSPLGGKKAWPVFVDASAARQEAIFVSAGLRGVQLRLAPSDLLRAVHGAFATLDKAAPPSAEA</sequence>
<accession>A0A6H3FDT5</accession>
<dbReference type="NCBIfam" id="TIGR00011">
    <property type="entry name" value="YbaK_EbsC"/>
    <property type="match status" value="1"/>
</dbReference>
<dbReference type="EMBL" id="SIXC01000007">
    <property type="protein sequence ID" value="TBH79609.1"/>
    <property type="molecule type" value="Genomic_DNA"/>
</dbReference>
<evidence type="ECO:0000259" key="5">
    <source>
        <dbReference type="Pfam" id="PF04073"/>
    </source>
</evidence>
<dbReference type="GO" id="GO:0016829">
    <property type="term" value="F:lyase activity"/>
    <property type="evidence" value="ECO:0007669"/>
    <property type="project" value="UniProtKB-KW"/>
</dbReference>
<reference evidence="6 7" key="1">
    <citation type="submission" date="2018-12" db="EMBL/GenBank/DDBJ databases">
        <title>First genome draft of Desulfovibrio legallis sp. nov.</title>
        <authorList>
            <person name="Ben Dhia O."/>
            <person name="Najjari A."/>
            <person name="Ferjani R."/>
            <person name="Fhoula I."/>
            <person name="Fardeau M.-L."/>
            <person name="Boudabbous A."/>
            <person name="Ouzari H.I."/>
        </authorList>
    </citation>
    <scope>NUCLEOTIDE SEQUENCE [LARGE SCALE GENOMIC DNA]</scope>
    <source>
        <strain evidence="6 7">H1T</strain>
    </source>
</reference>
<dbReference type="RefSeq" id="WP_118228855.1">
    <property type="nucleotide sequence ID" value="NZ_JAQDZC010000015.1"/>
</dbReference>
<keyword evidence="3 4" id="KW-0456">Lyase</keyword>
<comment type="caution">
    <text evidence="6">The sequence shown here is derived from an EMBL/GenBank/DDBJ whole genome shotgun (WGS) entry which is preliminary data.</text>
</comment>
<evidence type="ECO:0000256" key="3">
    <source>
        <dbReference type="ARBA" id="ARBA00023239"/>
    </source>
</evidence>
<dbReference type="PIRSF" id="PIRSF006181">
    <property type="entry name" value="EbsC_YbaK"/>
    <property type="match status" value="1"/>
</dbReference>
<evidence type="ECO:0000313" key="6">
    <source>
        <dbReference type="EMBL" id="TBH79609.1"/>
    </source>
</evidence>
<comment type="similarity">
    <text evidence="1 4">Belongs to the prolyl-tRNA editing family. YbaK/EbsC subfamily.</text>
</comment>
<evidence type="ECO:0000313" key="7">
    <source>
        <dbReference type="Proteomes" id="UP000292919"/>
    </source>
</evidence>
<dbReference type="GO" id="GO:0002161">
    <property type="term" value="F:aminoacyl-tRNA deacylase activity"/>
    <property type="evidence" value="ECO:0007669"/>
    <property type="project" value="InterPro"/>
</dbReference>
<evidence type="ECO:0000256" key="2">
    <source>
        <dbReference type="ARBA" id="ARBA00022917"/>
    </source>
</evidence>
<dbReference type="EC" id="4.2.-.-" evidence="4"/>
<evidence type="ECO:0000256" key="1">
    <source>
        <dbReference type="ARBA" id="ARBA00009798"/>
    </source>
</evidence>
<keyword evidence="7" id="KW-1185">Reference proteome</keyword>